<dbReference type="InterPro" id="IPR050111">
    <property type="entry name" value="C-type_lectin/snaclec_domain"/>
</dbReference>
<dbReference type="PANTHER" id="PTHR22803">
    <property type="entry name" value="MANNOSE, PHOSPHOLIPASE, LECTIN RECEPTOR RELATED"/>
    <property type="match status" value="1"/>
</dbReference>
<comment type="caution">
    <text evidence="2">The sequence shown here is derived from an EMBL/GenBank/DDBJ whole genome shotgun (WGS) entry which is preliminary data.</text>
</comment>
<reference evidence="2" key="2">
    <citation type="journal article" date="2021" name="Genome Biol. Evol.">
        <title>Developing a high-quality reference genome for a parasitic bivalve with doubly uniparental inheritance (Bivalvia: Unionida).</title>
        <authorList>
            <person name="Smith C.H."/>
        </authorList>
    </citation>
    <scope>NUCLEOTIDE SEQUENCE</scope>
    <source>
        <strain evidence="2">CHS0354</strain>
        <tissue evidence="2">Mantle</tissue>
    </source>
</reference>
<proteinExistence type="predicted"/>
<dbReference type="EMBL" id="JAEAOA010000546">
    <property type="protein sequence ID" value="KAK3601011.1"/>
    <property type="molecule type" value="Genomic_DNA"/>
</dbReference>
<reference evidence="2" key="3">
    <citation type="submission" date="2023-05" db="EMBL/GenBank/DDBJ databases">
        <authorList>
            <person name="Smith C.H."/>
        </authorList>
    </citation>
    <scope>NUCLEOTIDE SEQUENCE</scope>
    <source>
        <strain evidence="2">CHS0354</strain>
        <tissue evidence="2">Mantle</tissue>
    </source>
</reference>
<dbReference type="PROSITE" id="PS50041">
    <property type="entry name" value="C_TYPE_LECTIN_2"/>
    <property type="match status" value="1"/>
</dbReference>
<dbReference type="InterPro" id="IPR016186">
    <property type="entry name" value="C-type_lectin-like/link_sf"/>
</dbReference>
<dbReference type="SUPFAM" id="SSF56436">
    <property type="entry name" value="C-type lectin-like"/>
    <property type="match status" value="1"/>
</dbReference>
<dbReference type="Proteomes" id="UP001195483">
    <property type="component" value="Unassembled WGS sequence"/>
</dbReference>
<keyword evidence="3" id="KW-1185">Reference proteome</keyword>
<name>A0AAE0SZM3_9BIVA</name>
<feature type="domain" description="C-type lectin" evidence="1">
    <location>
        <begin position="128"/>
        <end position="227"/>
    </location>
</feature>
<accession>A0AAE0SZM3</accession>
<dbReference type="Pfam" id="PF00059">
    <property type="entry name" value="Lectin_C"/>
    <property type="match status" value="1"/>
</dbReference>
<dbReference type="InterPro" id="IPR001304">
    <property type="entry name" value="C-type_lectin-like"/>
</dbReference>
<dbReference type="Gene3D" id="3.50.4.10">
    <property type="entry name" value="Hepatocyte Growth Factor"/>
    <property type="match status" value="1"/>
</dbReference>
<protein>
    <recommendedName>
        <fullName evidence="1">C-type lectin domain-containing protein</fullName>
    </recommendedName>
</protein>
<sequence>MKQMYALYKNLISICLVTFVGYGLVWTDASVYFTERISARNRFYPKATISNQKKNISLSDCAILCETTSCLSFYYNKADGSCVLQRVLMSSDDDVFAANWTYFEMAGKRSPACNYSNFYLYDDGTNLCFKVHQNSSSCSAARAFCASEGASLISIDSQRKLDYMKKVLEAENLVADAYTIGGFHDDVSGTWRWENGANFTYTNWIDGVTPDDGFCVTMVTRLDLLWNRIADDQFKEMWKYPFVCERK</sequence>
<reference evidence="2" key="1">
    <citation type="journal article" date="2021" name="Genome Biol. Evol.">
        <title>A High-Quality Reference Genome for a Parasitic Bivalve with Doubly Uniparental Inheritance (Bivalvia: Unionida).</title>
        <authorList>
            <person name="Smith C.H."/>
        </authorList>
    </citation>
    <scope>NUCLEOTIDE SEQUENCE</scope>
    <source>
        <strain evidence="2">CHS0354</strain>
    </source>
</reference>
<evidence type="ECO:0000313" key="3">
    <source>
        <dbReference type="Proteomes" id="UP001195483"/>
    </source>
</evidence>
<evidence type="ECO:0000259" key="1">
    <source>
        <dbReference type="PROSITE" id="PS50041"/>
    </source>
</evidence>
<gene>
    <name evidence="2" type="ORF">CHS0354_008121</name>
</gene>
<dbReference type="AlphaFoldDB" id="A0AAE0SZM3"/>
<dbReference type="InterPro" id="IPR016187">
    <property type="entry name" value="CTDL_fold"/>
</dbReference>
<dbReference type="SUPFAM" id="SSF57414">
    <property type="entry name" value="Hairpin loop containing domain-like"/>
    <property type="match status" value="1"/>
</dbReference>
<dbReference type="SMART" id="SM00034">
    <property type="entry name" value="CLECT"/>
    <property type="match status" value="1"/>
</dbReference>
<evidence type="ECO:0000313" key="2">
    <source>
        <dbReference type="EMBL" id="KAK3601011.1"/>
    </source>
</evidence>
<dbReference type="CDD" id="cd00037">
    <property type="entry name" value="CLECT"/>
    <property type="match status" value="1"/>
</dbReference>
<organism evidence="2 3">
    <name type="scientific">Potamilus streckersoni</name>
    <dbReference type="NCBI Taxonomy" id="2493646"/>
    <lineage>
        <taxon>Eukaryota</taxon>
        <taxon>Metazoa</taxon>
        <taxon>Spiralia</taxon>
        <taxon>Lophotrochozoa</taxon>
        <taxon>Mollusca</taxon>
        <taxon>Bivalvia</taxon>
        <taxon>Autobranchia</taxon>
        <taxon>Heteroconchia</taxon>
        <taxon>Palaeoheterodonta</taxon>
        <taxon>Unionida</taxon>
        <taxon>Unionoidea</taxon>
        <taxon>Unionidae</taxon>
        <taxon>Ambleminae</taxon>
        <taxon>Lampsilini</taxon>
        <taxon>Potamilus</taxon>
    </lineage>
</organism>
<dbReference type="Gene3D" id="3.10.100.10">
    <property type="entry name" value="Mannose-Binding Protein A, subunit A"/>
    <property type="match status" value="1"/>
</dbReference>